<protein>
    <recommendedName>
        <fullName evidence="5">Flagellar protein</fullName>
    </recommendedName>
</protein>
<evidence type="ECO:0000313" key="7">
    <source>
        <dbReference type="EMBL" id="ASW43088.1"/>
    </source>
</evidence>
<dbReference type="AlphaFoldDB" id="A0A343JC30"/>
<feature type="coiled-coil region" evidence="6">
    <location>
        <begin position="87"/>
        <end position="122"/>
    </location>
</feature>
<sequence length="124" mass="14289">MLMELAVLMIKLLFALIVVFGLMFILIKISNSKLNKINQGKYIKVLERTNISKDNSIILLKIGNKGYVIGSSSKGIEKIEEISEEEIAVIDKNKEKQKEEVNQQYEEFIKKLNLKFKKLKNKNS</sequence>
<keyword evidence="7" id="KW-0966">Cell projection</keyword>
<keyword evidence="8" id="KW-1185">Reference proteome</keyword>
<accession>A0A343JC30</accession>
<keyword evidence="6" id="KW-0175">Coiled coil</keyword>
<name>A0A343JC30_9CLOT</name>
<dbReference type="EMBL" id="CP016786">
    <property type="protein sequence ID" value="ASW43088.1"/>
    <property type="molecule type" value="Genomic_DNA"/>
</dbReference>
<evidence type="ECO:0000256" key="5">
    <source>
        <dbReference type="RuleBase" id="RU362064"/>
    </source>
</evidence>
<comment type="subcellular location">
    <subcellularLocation>
        <location evidence="5">Cell membrane</location>
    </subcellularLocation>
    <subcellularLocation>
        <location evidence="5">Bacterial flagellum basal body</location>
    </subcellularLocation>
</comment>
<keyword evidence="7" id="KW-0282">Flagellum</keyword>
<evidence type="ECO:0000256" key="1">
    <source>
        <dbReference type="ARBA" id="ARBA00022475"/>
    </source>
</evidence>
<keyword evidence="1 5" id="KW-1003">Cell membrane</keyword>
<keyword evidence="4 5" id="KW-0472">Membrane</keyword>
<dbReference type="InterPro" id="IPR022781">
    <property type="entry name" value="Flagellar_biosynth_FliO"/>
</dbReference>
<keyword evidence="3 5" id="KW-1133">Transmembrane helix</keyword>
<gene>
    <name evidence="7" type="ORF">BEN51_06225</name>
</gene>
<dbReference type="KEGG" id="cia:BEN51_06225"/>
<evidence type="ECO:0000256" key="3">
    <source>
        <dbReference type="ARBA" id="ARBA00022989"/>
    </source>
</evidence>
<evidence type="ECO:0000256" key="6">
    <source>
        <dbReference type="SAM" id="Coils"/>
    </source>
</evidence>
<dbReference type="GO" id="GO:0009425">
    <property type="term" value="C:bacterial-type flagellum basal body"/>
    <property type="evidence" value="ECO:0007669"/>
    <property type="project" value="UniProtKB-SubCell"/>
</dbReference>
<keyword evidence="7" id="KW-0969">Cilium</keyword>
<dbReference type="GO" id="GO:0005886">
    <property type="term" value="C:plasma membrane"/>
    <property type="evidence" value="ECO:0007669"/>
    <property type="project" value="UniProtKB-SubCell"/>
</dbReference>
<dbReference type="Pfam" id="PF04347">
    <property type="entry name" value="FliO"/>
    <property type="match status" value="1"/>
</dbReference>
<organism evidence="7 8">
    <name type="scientific">Clostridium isatidis</name>
    <dbReference type="NCBI Taxonomy" id="182773"/>
    <lineage>
        <taxon>Bacteria</taxon>
        <taxon>Bacillati</taxon>
        <taxon>Bacillota</taxon>
        <taxon>Clostridia</taxon>
        <taxon>Eubacteriales</taxon>
        <taxon>Clostridiaceae</taxon>
        <taxon>Clostridium</taxon>
    </lineage>
</organism>
<evidence type="ECO:0000256" key="2">
    <source>
        <dbReference type="ARBA" id="ARBA00022692"/>
    </source>
</evidence>
<evidence type="ECO:0000256" key="4">
    <source>
        <dbReference type="ARBA" id="ARBA00023136"/>
    </source>
</evidence>
<proteinExistence type="inferred from homology"/>
<feature type="transmembrane region" description="Helical" evidence="5">
    <location>
        <begin position="6"/>
        <end position="27"/>
    </location>
</feature>
<keyword evidence="5" id="KW-0975">Bacterial flagellum</keyword>
<comment type="similarity">
    <text evidence="5">Belongs to the FliO/MopB family.</text>
</comment>
<reference evidence="7 8" key="1">
    <citation type="submission" date="2016-08" db="EMBL/GenBank/DDBJ databases">
        <title>Complete Genome Sequence Of The Indigo Reducing Clostridium isatidis DSM15098.</title>
        <authorList>
            <person name="Little G.T."/>
            <person name="Minton N.P."/>
        </authorList>
    </citation>
    <scope>NUCLEOTIDE SEQUENCE [LARGE SCALE GENOMIC DNA]</scope>
    <source>
        <strain evidence="7 8">DSM 15098</strain>
    </source>
</reference>
<dbReference type="Proteomes" id="UP000264883">
    <property type="component" value="Chromosome"/>
</dbReference>
<keyword evidence="2 5" id="KW-0812">Transmembrane</keyword>
<dbReference type="NCBIfam" id="TIGR03500">
    <property type="entry name" value="FliO_TIGR"/>
    <property type="match status" value="1"/>
</dbReference>
<evidence type="ECO:0000313" key="8">
    <source>
        <dbReference type="Proteomes" id="UP000264883"/>
    </source>
</evidence>
<dbReference type="GO" id="GO:0044781">
    <property type="term" value="P:bacterial-type flagellum organization"/>
    <property type="evidence" value="ECO:0007669"/>
    <property type="project" value="UniProtKB-UniRule"/>
</dbReference>